<keyword evidence="3" id="KW-0378">Hydrolase</keyword>
<evidence type="ECO:0000313" key="3">
    <source>
        <dbReference type="EMBL" id="TGN38932.1"/>
    </source>
</evidence>
<reference evidence="3 4" key="1">
    <citation type="submission" date="2019-04" db="EMBL/GenBank/DDBJ databases">
        <authorList>
            <person name="Park S."/>
            <person name="Yoon J.-H."/>
        </authorList>
    </citation>
    <scope>NUCLEOTIDE SEQUENCE [LARGE SCALE GENOMIC DNA]</scope>
    <source>
        <strain evidence="3 4">HJM-18</strain>
    </source>
</reference>
<feature type="domain" description="AB hydrolase-1" evidence="2">
    <location>
        <begin position="94"/>
        <end position="216"/>
    </location>
</feature>
<proteinExistence type="predicted"/>
<dbReference type="PROSITE" id="PS51257">
    <property type="entry name" value="PROKAR_LIPOPROTEIN"/>
    <property type="match status" value="1"/>
</dbReference>
<dbReference type="GO" id="GO:0016787">
    <property type="term" value="F:hydrolase activity"/>
    <property type="evidence" value="ECO:0007669"/>
    <property type="project" value="UniProtKB-KW"/>
</dbReference>
<feature type="chain" id="PRO_5021440753" evidence="1">
    <location>
        <begin position="28"/>
        <end position="407"/>
    </location>
</feature>
<dbReference type="EMBL" id="SRPF01000004">
    <property type="protein sequence ID" value="TGN38932.1"/>
    <property type="molecule type" value="Genomic_DNA"/>
</dbReference>
<keyword evidence="1" id="KW-0732">Signal</keyword>
<gene>
    <name evidence="3" type="ORF">E5Q11_14480</name>
</gene>
<sequence length="407" mass="45900">MLKTLLTIFVATALGLLSACSTRPALYQPSDTRLAPGNPEDFDGYLANTRRYLEENLVALPGFSRRDQVDWNMPFRSMPPEKCRTGPTQPTRGILLVHGLSDSPFVFRDFARVLAKDCVQVRTVLLQGHGTRPGDMTRAEADVWREQVRNHFNALARDVDIPMIGGFSLGGALATELALSSADPKPAGLVAIAPAWELNGLKNYLWLASTANLFVDFVEQEPELNPVKYESFSINAAVQLADVLDNLRHRFEQAPAFDMPLFLVATEADSVINLPYLIDSFNTRFRNPDNQMLVFRDQRRSWPYAPNPQIMLFDSYRPDLNILEFSHQSLPASPDNELYGLGQPLQRCLEPNLMSLKACRALAKDELWFSAWTDQKQPVPTSRLTYNPEFDRVAKQLSGFIRERDIP</sequence>
<evidence type="ECO:0000256" key="1">
    <source>
        <dbReference type="SAM" id="SignalP"/>
    </source>
</evidence>
<dbReference type="Gene3D" id="3.40.50.1820">
    <property type="entry name" value="alpha/beta hydrolase"/>
    <property type="match status" value="1"/>
</dbReference>
<feature type="signal peptide" evidence="1">
    <location>
        <begin position="1"/>
        <end position="27"/>
    </location>
</feature>
<accession>A0A4Z1C1Q7</accession>
<dbReference type="Proteomes" id="UP000298325">
    <property type="component" value="Unassembled WGS sequence"/>
</dbReference>
<name>A0A4Z1C1Q7_9GAMM</name>
<evidence type="ECO:0000313" key="4">
    <source>
        <dbReference type="Proteomes" id="UP000298325"/>
    </source>
</evidence>
<dbReference type="RefSeq" id="WP_135804157.1">
    <property type="nucleotide sequence ID" value="NZ_SRPF01000004.1"/>
</dbReference>
<evidence type="ECO:0000259" key="2">
    <source>
        <dbReference type="Pfam" id="PF12697"/>
    </source>
</evidence>
<keyword evidence="4" id="KW-1185">Reference proteome</keyword>
<dbReference type="InterPro" id="IPR029058">
    <property type="entry name" value="AB_hydrolase_fold"/>
</dbReference>
<protein>
    <submittedName>
        <fullName evidence="3">Alpha/beta fold hydrolase</fullName>
    </submittedName>
</protein>
<dbReference type="InterPro" id="IPR000073">
    <property type="entry name" value="AB_hydrolase_1"/>
</dbReference>
<dbReference type="OrthoDB" id="8476759at2"/>
<comment type="caution">
    <text evidence="3">The sequence shown here is derived from an EMBL/GenBank/DDBJ whole genome shotgun (WGS) entry which is preliminary data.</text>
</comment>
<dbReference type="Pfam" id="PF12697">
    <property type="entry name" value="Abhydrolase_6"/>
    <property type="match status" value="1"/>
</dbReference>
<organism evidence="3 4">
    <name type="scientific">Marinobacter confluentis</name>
    <dbReference type="NCBI Taxonomy" id="1697557"/>
    <lineage>
        <taxon>Bacteria</taxon>
        <taxon>Pseudomonadati</taxon>
        <taxon>Pseudomonadota</taxon>
        <taxon>Gammaproteobacteria</taxon>
        <taxon>Pseudomonadales</taxon>
        <taxon>Marinobacteraceae</taxon>
        <taxon>Marinobacter</taxon>
    </lineage>
</organism>
<dbReference type="AlphaFoldDB" id="A0A4Z1C1Q7"/>
<dbReference type="SUPFAM" id="SSF53474">
    <property type="entry name" value="alpha/beta-Hydrolases"/>
    <property type="match status" value="1"/>
</dbReference>